<evidence type="ECO:0008006" key="6">
    <source>
        <dbReference type="Google" id="ProtNLM"/>
    </source>
</evidence>
<evidence type="ECO:0000256" key="1">
    <source>
        <dbReference type="SAM" id="MobiDB-lite"/>
    </source>
</evidence>
<comment type="caution">
    <text evidence="4">The sequence shown here is derived from an EMBL/GenBank/DDBJ whole genome shotgun (WGS) entry which is preliminary data.</text>
</comment>
<dbReference type="RefSeq" id="WP_255059254.1">
    <property type="nucleotide sequence ID" value="NZ_JANDBD010000003.1"/>
</dbReference>
<feature type="region of interest" description="Disordered" evidence="1">
    <location>
        <begin position="294"/>
        <end position="330"/>
    </location>
</feature>
<gene>
    <name evidence="4" type="ORF">NM203_07750</name>
</gene>
<keyword evidence="5" id="KW-1185">Reference proteome</keyword>
<keyword evidence="2" id="KW-0812">Transmembrane</keyword>
<feature type="chain" id="PRO_5046820713" description="DUF4436 domain-containing protein" evidence="3">
    <location>
        <begin position="26"/>
        <end position="330"/>
    </location>
</feature>
<evidence type="ECO:0000256" key="3">
    <source>
        <dbReference type="SAM" id="SignalP"/>
    </source>
</evidence>
<keyword evidence="2" id="KW-0472">Membrane</keyword>
<organism evidence="4 5">
    <name type="scientific">Mycolicibacterium arenosum</name>
    <dbReference type="NCBI Taxonomy" id="2952157"/>
    <lineage>
        <taxon>Bacteria</taxon>
        <taxon>Bacillati</taxon>
        <taxon>Actinomycetota</taxon>
        <taxon>Actinomycetes</taxon>
        <taxon>Mycobacteriales</taxon>
        <taxon>Mycobacteriaceae</taxon>
        <taxon>Mycolicibacterium</taxon>
    </lineage>
</organism>
<evidence type="ECO:0000313" key="4">
    <source>
        <dbReference type="EMBL" id="MCP9272078.1"/>
    </source>
</evidence>
<sequence length="330" mass="34698">MVPKLIAVLAMLLIGSFCGGGVAHAARGDVTVAATFNDQNVATASTTAPLRLEPGTLARIELDVTNGGNEPVVVKRVELSGNILGLNFYRYVASTELTVQAGTTGVLSYQVDLTDLDRQATGLIRADLKISDDAGRTITTIPTVTDVEGSLWSVAGLFGLILVIFTAVAFVRVAVAVASHRLPANRAQRGLRFLLPGLGLLLVLGFTASILRLWSPSAGFWYAAVGVASVVFFALGFFSPAPGDDDEFDYDQFTDQYTDQYTDQDPDGVTDGQFTVDLSDEVATDGFLEAGVTTEDRVDSEAGQVPSDVMQPAKVGAGDVNKTAGDEAGP</sequence>
<keyword evidence="3" id="KW-0732">Signal</keyword>
<name>A0ABT1LYU9_9MYCO</name>
<feature type="transmembrane region" description="Helical" evidence="2">
    <location>
        <begin position="190"/>
        <end position="214"/>
    </location>
</feature>
<proteinExistence type="predicted"/>
<feature type="transmembrane region" description="Helical" evidence="2">
    <location>
        <begin position="151"/>
        <end position="178"/>
    </location>
</feature>
<feature type="transmembrane region" description="Helical" evidence="2">
    <location>
        <begin position="220"/>
        <end position="238"/>
    </location>
</feature>
<evidence type="ECO:0000256" key="2">
    <source>
        <dbReference type="SAM" id="Phobius"/>
    </source>
</evidence>
<protein>
    <recommendedName>
        <fullName evidence="6">DUF4436 domain-containing protein</fullName>
    </recommendedName>
</protein>
<keyword evidence="2" id="KW-1133">Transmembrane helix</keyword>
<dbReference type="Proteomes" id="UP001651690">
    <property type="component" value="Unassembled WGS sequence"/>
</dbReference>
<reference evidence="4 5" key="1">
    <citation type="submission" date="2022-06" db="EMBL/GenBank/DDBJ databases">
        <title>Mycolicibacterium sp. CAU 1645 isolated from seawater.</title>
        <authorList>
            <person name="Kim W."/>
        </authorList>
    </citation>
    <scope>NUCLEOTIDE SEQUENCE [LARGE SCALE GENOMIC DNA]</scope>
    <source>
        <strain evidence="4 5">CAU 1645</strain>
    </source>
</reference>
<feature type="signal peptide" evidence="3">
    <location>
        <begin position="1"/>
        <end position="25"/>
    </location>
</feature>
<evidence type="ECO:0000313" key="5">
    <source>
        <dbReference type="Proteomes" id="UP001651690"/>
    </source>
</evidence>
<dbReference type="EMBL" id="JANDBD010000003">
    <property type="protein sequence ID" value="MCP9272078.1"/>
    <property type="molecule type" value="Genomic_DNA"/>
</dbReference>
<accession>A0ABT1LYU9</accession>